<gene>
    <name evidence="3" type="ORF">NB646_07455</name>
</gene>
<evidence type="ECO:0000256" key="1">
    <source>
        <dbReference type="ARBA" id="ARBA00023015"/>
    </source>
</evidence>
<dbReference type="GO" id="GO:0003700">
    <property type="term" value="F:DNA-binding transcription factor activity"/>
    <property type="evidence" value="ECO:0007669"/>
    <property type="project" value="InterPro"/>
</dbReference>
<keyword evidence="1" id="KW-0805">Transcription regulation</keyword>
<dbReference type="SMART" id="SM00342">
    <property type="entry name" value="HTH_ARAC"/>
    <property type="match status" value="1"/>
</dbReference>
<dbReference type="GO" id="GO:0043565">
    <property type="term" value="F:sequence-specific DNA binding"/>
    <property type="evidence" value="ECO:0007669"/>
    <property type="project" value="InterPro"/>
</dbReference>
<dbReference type="EMBL" id="CP098251">
    <property type="protein sequence ID" value="WAV90684.1"/>
    <property type="molecule type" value="Genomic_DNA"/>
</dbReference>
<name>A0A9E9L6Q5_9BURK</name>
<accession>A0A9E9L6Q5</accession>
<dbReference type="InterPro" id="IPR018060">
    <property type="entry name" value="HTH_AraC"/>
</dbReference>
<dbReference type="PANTHER" id="PTHR43436:SF1">
    <property type="entry name" value="TRANSCRIPTIONAL REGULATORY PROTEIN"/>
    <property type="match status" value="1"/>
</dbReference>
<evidence type="ECO:0000256" key="2">
    <source>
        <dbReference type="ARBA" id="ARBA00023163"/>
    </source>
</evidence>
<sequence>MPENSRADLAEKNRLLRERLLKWLPEPGEYQTPIQGFSFFRHDDCASCENCFYDPAVGVVIQGKKRSIVGSQEYFYHENDSLLNSVDLPSRNYILDASPEKPFLGMGLKIDKYIVSQLMTELPMQAKVIDEPVRKGLSVTPIEADILDAFVRLTELLDNPEQIPVLAPMIVREIHYRLLTGPRGKYLRAINTTGTRGSRIAQAITWLRNNYKEPLQVDELAKKVNMATSTFHRHFKQITTLSPLQYQKRLRLYEAQRLMLVENEYASNACLAVGYESPTQFNREYKRLFGEPPARNIHKTRELQV</sequence>
<dbReference type="Proteomes" id="UP001164819">
    <property type="component" value="Chromosome"/>
</dbReference>
<dbReference type="RefSeq" id="WP_269282643.1">
    <property type="nucleotide sequence ID" value="NZ_CP098251.1"/>
</dbReference>
<organism evidence="3">
    <name type="scientific">Oxalobacter aliiformigenes</name>
    <dbReference type="NCBI Taxonomy" id="2946593"/>
    <lineage>
        <taxon>Bacteria</taxon>
        <taxon>Pseudomonadati</taxon>
        <taxon>Pseudomonadota</taxon>
        <taxon>Betaproteobacteria</taxon>
        <taxon>Burkholderiales</taxon>
        <taxon>Oxalobacteraceae</taxon>
        <taxon>Oxalobacter</taxon>
    </lineage>
</organism>
<dbReference type="SUPFAM" id="SSF46689">
    <property type="entry name" value="Homeodomain-like"/>
    <property type="match status" value="2"/>
</dbReference>
<dbReference type="AlphaFoldDB" id="A0A9E9L6Q5"/>
<dbReference type="PROSITE" id="PS01124">
    <property type="entry name" value="HTH_ARAC_FAMILY_2"/>
    <property type="match status" value="1"/>
</dbReference>
<dbReference type="PANTHER" id="PTHR43436">
    <property type="entry name" value="ARAC-FAMILY TRANSCRIPTIONAL REGULATOR"/>
    <property type="match status" value="1"/>
</dbReference>
<dbReference type="Pfam" id="PF12833">
    <property type="entry name" value="HTH_18"/>
    <property type="match status" value="1"/>
</dbReference>
<dbReference type="Pfam" id="PF06719">
    <property type="entry name" value="AraC_N"/>
    <property type="match status" value="1"/>
</dbReference>
<proteinExistence type="predicted"/>
<protein>
    <submittedName>
        <fullName evidence="3">AraC family transcriptional regulator</fullName>
    </submittedName>
</protein>
<evidence type="ECO:0000313" key="3">
    <source>
        <dbReference type="EMBL" id="WAV90684.1"/>
    </source>
</evidence>
<reference evidence="3" key="1">
    <citation type="journal article" date="2022" name="Front. Microbiol.">
        <title>New perspectives on an old grouping: The genomic and phenotypic variability of Oxalobacter formigenes and the implications for calcium oxalate stone prevention.</title>
        <authorList>
            <person name="Chmiel J.A."/>
            <person name="Carr C."/>
            <person name="Stuivenberg G.A."/>
            <person name="Venema R."/>
            <person name="Chanyi R.M."/>
            <person name="Al K.F."/>
            <person name="Giguere D."/>
            <person name="Say H."/>
            <person name="Akouris P.P."/>
            <person name="Dominguez Romero S.A."/>
            <person name="Kwong A."/>
            <person name="Tai V."/>
            <person name="Koval S.F."/>
            <person name="Razvi H."/>
            <person name="Bjazevic J."/>
            <person name="Burton J.P."/>
        </authorList>
    </citation>
    <scope>NUCLEOTIDE SEQUENCE</scope>
    <source>
        <strain evidence="3">OxK</strain>
    </source>
</reference>
<dbReference type="InterPro" id="IPR009057">
    <property type="entry name" value="Homeodomain-like_sf"/>
</dbReference>
<keyword evidence="2" id="KW-0804">Transcription</keyword>
<dbReference type="Gene3D" id="1.10.10.60">
    <property type="entry name" value="Homeodomain-like"/>
    <property type="match status" value="1"/>
</dbReference>
<dbReference type="InterPro" id="IPR009594">
    <property type="entry name" value="Tscrpt_reg_HTH_AraC_N"/>
</dbReference>